<feature type="region of interest" description="Disordered" evidence="2">
    <location>
        <begin position="689"/>
        <end position="712"/>
    </location>
</feature>
<dbReference type="EMBL" id="CP000284">
    <property type="protein sequence ID" value="ABE50134.1"/>
    <property type="molecule type" value="Genomic_DNA"/>
</dbReference>
<evidence type="ECO:0000256" key="1">
    <source>
        <dbReference type="PROSITE-ProRule" id="PRU00244"/>
    </source>
</evidence>
<feature type="transmembrane region" description="Helical" evidence="1">
    <location>
        <begin position="39"/>
        <end position="59"/>
    </location>
</feature>
<dbReference type="GO" id="GO:0016020">
    <property type="term" value="C:membrane"/>
    <property type="evidence" value="ECO:0007669"/>
    <property type="project" value="UniProtKB-UniRule"/>
</dbReference>
<accession>Q1H053</accession>
<dbReference type="KEGG" id="mfa:Mfla_1867"/>
<feature type="domain" description="EAL" evidence="3">
    <location>
        <begin position="430"/>
        <end position="683"/>
    </location>
</feature>
<dbReference type="InterPro" id="IPR050706">
    <property type="entry name" value="Cyclic-di-GMP_PDE-like"/>
</dbReference>
<dbReference type="InterPro" id="IPR035919">
    <property type="entry name" value="EAL_sf"/>
</dbReference>
<dbReference type="Gene3D" id="3.20.20.450">
    <property type="entry name" value="EAL domain"/>
    <property type="match status" value="1"/>
</dbReference>
<feature type="domain" description="MHYT" evidence="5">
    <location>
        <begin position="5"/>
        <end position="199"/>
    </location>
</feature>
<dbReference type="InterPro" id="IPR000160">
    <property type="entry name" value="GGDEF_dom"/>
</dbReference>
<dbReference type="PROSITE" id="PS50924">
    <property type="entry name" value="MHYT"/>
    <property type="match status" value="1"/>
</dbReference>
<keyword evidence="1" id="KW-0812">Transmembrane</keyword>
<gene>
    <name evidence="6" type="ordered locus">Mfla_1867</name>
</gene>
<evidence type="ECO:0000259" key="3">
    <source>
        <dbReference type="PROSITE" id="PS50883"/>
    </source>
</evidence>
<dbReference type="Gene3D" id="3.30.70.270">
    <property type="match status" value="1"/>
</dbReference>
<dbReference type="SMART" id="SM00052">
    <property type="entry name" value="EAL"/>
    <property type="match status" value="1"/>
</dbReference>
<dbReference type="RefSeq" id="WP_011480088.1">
    <property type="nucleotide sequence ID" value="NC_007947.1"/>
</dbReference>
<keyword evidence="1" id="KW-1133">Transmembrane helix</keyword>
<dbReference type="Pfam" id="PF00563">
    <property type="entry name" value="EAL"/>
    <property type="match status" value="1"/>
</dbReference>
<feature type="transmembrane region" description="Helical" evidence="1">
    <location>
        <begin position="79"/>
        <end position="96"/>
    </location>
</feature>
<feature type="domain" description="GGDEF" evidence="4">
    <location>
        <begin position="289"/>
        <end position="421"/>
    </location>
</feature>
<feature type="compositionally biased region" description="Polar residues" evidence="2">
    <location>
        <begin position="699"/>
        <end position="712"/>
    </location>
</feature>
<dbReference type="Pfam" id="PF00990">
    <property type="entry name" value="GGDEF"/>
    <property type="match status" value="1"/>
</dbReference>
<keyword evidence="7" id="KW-1185">Reference proteome</keyword>
<dbReference type="CDD" id="cd01949">
    <property type="entry name" value="GGDEF"/>
    <property type="match status" value="1"/>
</dbReference>
<evidence type="ECO:0000313" key="6">
    <source>
        <dbReference type="EMBL" id="ABE50134.1"/>
    </source>
</evidence>
<dbReference type="InterPro" id="IPR043128">
    <property type="entry name" value="Rev_trsase/Diguanyl_cyclase"/>
</dbReference>
<keyword evidence="1" id="KW-0472">Membrane</keyword>
<dbReference type="SMART" id="SM00267">
    <property type="entry name" value="GGDEF"/>
    <property type="match status" value="1"/>
</dbReference>
<feature type="transmembrane region" description="Helical" evidence="1">
    <location>
        <begin position="6"/>
        <end position="27"/>
    </location>
</feature>
<dbReference type="Proteomes" id="UP000002440">
    <property type="component" value="Chromosome"/>
</dbReference>
<dbReference type="HOGENOM" id="CLU_000445_70_49_4"/>
<dbReference type="eggNOG" id="COG3300">
    <property type="taxonomic scope" value="Bacteria"/>
</dbReference>
<dbReference type="InterPro" id="IPR005330">
    <property type="entry name" value="MHYT_dom"/>
</dbReference>
<dbReference type="PROSITE" id="PS50887">
    <property type="entry name" value="GGDEF"/>
    <property type="match status" value="1"/>
</dbReference>
<feature type="transmembrane region" description="Helical" evidence="1">
    <location>
        <begin position="175"/>
        <end position="196"/>
    </location>
</feature>
<dbReference type="AlphaFoldDB" id="Q1H053"/>
<dbReference type="SUPFAM" id="SSF141868">
    <property type="entry name" value="EAL domain-like"/>
    <property type="match status" value="1"/>
</dbReference>
<name>Q1H053_METFK</name>
<dbReference type="InterPro" id="IPR029787">
    <property type="entry name" value="Nucleotide_cyclase"/>
</dbReference>
<dbReference type="Pfam" id="PF03707">
    <property type="entry name" value="MHYT"/>
    <property type="match status" value="3"/>
</dbReference>
<dbReference type="OrthoDB" id="9813903at2"/>
<evidence type="ECO:0000259" key="4">
    <source>
        <dbReference type="PROSITE" id="PS50887"/>
    </source>
</evidence>
<sequence>MTGNYDYTLVLLSVGIAFISSMAAFMFTDRVVRNQGRLAKAWMALGAIALGSGVWAMHFTSMLAWSLPTPMESMLDHTVLSWLIAVSASWLALDIASRPGYSLQALIIAGSVMGLGISGMHYTGMHALQMFPDITYNRTLLVLSLSVAVAVSILAMACMFHAGHQSRNNSLRARLYAALAMTGGIACTHFTAMAAIEIPAHIALTATPTSQPGLLSVIIALGTCLLALLAAILATVDSRHRDRDNWLHADTQDKLSRMHMLDDLTQLPNHSYFQHHLNIGIRRTARLGSALAVAVIKLDNLRQIRQELGQHISNEVLRLAAKRIKETIRGCDMAAYNTSETFLILFEDIQHEQDIVPVMERIMQSLNATLRIDHHEIPLEARAGLALYPKHGTADRLLTYAEAAMHRVAPDDNRGFRLFDDRLEPASFDLLETRQELRKAIENGEMALYFEPRMDMAGGTITGLEVLPRWLHPTKGAIPAATFAPMAENMGLINDINTWVLEQSCRIIKDLQGHLIHVPVYLPLTSAQLHTPGIQQHVADTLNRFKLPSDALVLEVAELDFMQQPEHHTDLLKQLPAISLKISLENFGTRFSSLPYIQHLGLKILKLDHSFTRELLSNPKARAIAGAIIELAHAQHLKVVAEHVSNEAERNTLLSLECNEIQGYFCANPVHEAQLSEFLMSSKLSSLQKTPLPEHNAQPAYSVTADSLASAR</sequence>
<protein>
    <submittedName>
        <fullName evidence="6">Diguanylate cyclase/phosphodiesterase</fullName>
    </submittedName>
</protein>
<dbReference type="SUPFAM" id="SSF55073">
    <property type="entry name" value="Nucleotide cyclase"/>
    <property type="match status" value="1"/>
</dbReference>
<dbReference type="InterPro" id="IPR001633">
    <property type="entry name" value="EAL_dom"/>
</dbReference>
<evidence type="ECO:0000313" key="7">
    <source>
        <dbReference type="Proteomes" id="UP000002440"/>
    </source>
</evidence>
<dbReference type="PANTHER" id="PTHR33121">
    <property type="entry name" value="CYCLIC DI-GMP PHOSPHODIESTERASE PDEF"/>
    <property type="match status" value="1"/>
</dbReference>
<dbReference type="PANTHER" id="PTHR33121:SF70">
    <property type="entry name" value="SIGNALING PROTEIN YKOW"/>
    <property type="match status" value="1"/>
</dbReference>
<feature type="transmembrane region" description="Helical" evidence="1">
    <location>
        <begin position="103"/>
        <end position="122"/>
    </location>
</feature>
<dbReference type="eggNOG" id="COG5001">
    <property type="taxonomic scope" value="Bacteria"/>
</dbReference>
<dbReference type="STRING" id="265072.Mfla_1867"/>
<proteinExistence type="predicted"/>
<evidence type="ECO:0000256" key="2">
    <source>
        <dbReference type="SAM" id="MobiDB-lite"/>
    </source>
</evidence>
<dbReference type="NCBIfam" id="TIGR00254">
    <property type="entry name" value="GGDEF"/>
    <property type="match status" value="1"/>
</dbReference>
<organism evidence="6 7">
    <name type="scientific">Methylobacillus flagellatus (strain ATCC 51484 / DSM 6875 / VKM B-1610 / KT)</name>
    <dbReference type="NCBI Taxonomy" id="265072"/>
    <lineage>
        <taxon>Bacteria</taxon>
        <taxon>Pseudomonadati</taxon>
        <taxon>Pseudomonadota</taxon>
        <taxon>Betaproteobacteria</taxon>
        <taxon>Nitrosomonadales</taxon>
        <taxon>Methylophilaceae</taxon>
        <taxon>Methylobacillus</taxon>
    </lineage>
</organism>
<dbReference type="PROSITE" id="PS50883">
    <property type="entry name" value="EAL"/>
    <property type="match status" value="1"/>
</dbReference>
<feature type="transmembrane region" description="Helical" evidence="1">
    <location>
        <begin position="216"/>
        <end position="236"/>
    </location>
</feature>
<dbReference type="CDD" id="cd01948">
    <property type="entry name" value="EAL"/>
    <property type="match status" value="1"/>
</dbReference>
<feature type="transmembrane region" description="Helical" evidence="1">
    <location>
        <begin position="142"/>
        <end position="163"/>
    </location>
</feature>
<evidence type="ECO:0000259" key="5">
    <source>
        <dbReference type="PROSITE" id="PS50924"/>
    </source>
</evidence>
<reference evidence="6 7" key="1">
    <citation type="submission" date="2006-03" db="EMBL/GenBank/DDBJ databases">
        <title>Complete sequence of Methylobacillus flagellatus KT.</title>
        <authorList>
            <consortium name="US DOE Joint Genome Institute"/>
            <person name="Copeland A."/>
            <person name="Lucas S."/>
            <person name="Lapidus A."/>
            <person name="Barry K."/>
            <person name="Detter J.C."/>
            <person name="Glavina del Rio T."/>
            <person name="Hammon N."/>
            <person name="Israni S."/>
            <person name="Dalin E."/>
            <person name="Tice H."/>
            <person name="Pitluck S."/>
            <person name="Brettin T."/>
            <person name="Bruce D."/>
            <person name="Han C."/>
            <person name="Tapia R."/>
            <person name="Saunders E."/>
            <person name="Gilna P."/>
            <person name="Schmutz J."/>
            <person name="Larimer F."/>
            <person name="Land M."/>
            <person name="Kyrpides N."/>
            <person name="Anderson I."/>
            <person name="Richardson P."/>
        </authorList>
    </citation>
    <scope>NUCLEOTIDE SEQUENCE [LARGE SCALE GENOMIC DNA]</scope>
    <source>
        <strain evidence="7">KT / ATCC 51484 / DSM 6875</strain>
    </source>
</reference>
<dbReference type="GO" id="GO:0071111">
    <property type="term" value="F:cyclic-guanylate-specific phosphodiesterase activity"/>
    <property type="evidence" value="ECO:0007669"/>
    <property type="project" value="InterPro"/>
</dbReference>